<comment type="caution">
    <text evidence="1">The sequence shown here is derived from an EMBL/GenBank/DDBJ whole genome shotgun (WGS) entry which is preliminary data.</text>
</comment>
<keyword evidence="2" id="KW-1185">Reference proteome</keyword>
<evidence type="ECO:0000313" key="1">
    <source>
        <dbReference type="EMBL" id="CAH2088678.1"/>
    </source>
</evidence>
<dbReference type="AlphaFoldDB" id="A0AAU9TNU8"/>
<sequence>MDACVTCNRSLRRLRRHILSQRFFESRRDFVEHIMQDLQPPREDVYLTRLIAPYIPERRRHSKVEPSKRRNRLISTTYFLKDKGNKNRPVCKAMFMKTFSLKKDRLHDIAKTVFEGNIPKENRGGDRKSTVQQQYFPYVVFYLPIVFSAE</sequence>
<accession>A0AAU9TNU8</accession>
<evidence type="ECO:0000313" key="2">
    <source>
        <dbReference type="Proteomes" id="UP001153954"/>
    </source>
</evidence>
<dbReference type="Proteomes" id="UP001153954">
    <property type="component" value="Unassembled WGS sequence"/>
</dbReference>
<name>A0AAU9TNU8_EUPED</name>
<dbReference type="EMBL" id="CAKOGL010000007">
    <property type="protein sequence ID" value="CAH2088678.1"/>
    <property type="molecule type" value="Genomic_DNA"/>
</dbReference>
<protein>
    <submittedName>
        <fullName evidence="1">Uncharacterized protein</fullName>
    </submittedName>
</protein>
<proteinExistence type="predicted"/>
<organism evidence="1 2">
    <name type="scientific">Euphydryas editha</name>
    <name type="common">Edith's checkerspot</name>
    <dbReference type="NCBI Taxonomy" id="104508"/>
    <lineage>
        <taxon>Eukaryota</taxon>
        <taxon>Metazoa</taxon>
        <taxon>Ecdysozoa</taxon>
        <taxon>Arthropoda</taxon>
        <taxon>Hexapoda</taxon>
        <taxon>Insecta</taxon>
        <taxon>Pterygota</taxon>
        <taxon>Neoptera</taxon>
        <taxon>Endopterygota</taxon>
        <taxon>Lepidoptera</taxon>
        <taxon>Glossata</taxon>
        <taxon>Ditrysia</taxon>
        <taxon>Papilionoidea</taxon>
        <taxon>Nymphalidae</taxon>
        <taxon>Nymphalinae</taxon>
        <taxon>Euphydryas</taxon>
    </lineage>
</organism>
<reference evidence="1" key="1">
    <citation type="submission" date="2022-03" db="EMBL/GenBank/DDBJ databases">
        <authorList>
            <person name="Tunstrom K."/>
        </authorList>
    </citation>
    <scope>NUCLEOTIDE SEQUENCE</scope>
</reference>
<gene>
    <name evidence="1" type="ORF">EEDITHA_LOCUS4817</name>
</gene>